<dbReference type="GO" id="GO:0005929">
    <property type="term" value="C:cilium"/>
    <property type="evidence" value="ECO:0007669"/>
    <property type="project" value="TreeGrafter"/>
</dbReference>
<dbReference type="InterPro" id="IPR056343">
    <property type="entry name" value="CFAP47_dom"/>
</dbReference>
<evidence type="ECO:0000259" key="1">
    <source>
        <dbReference type="Pfam" id="PF24529"/>
    </source>
</evidence>
<dbReference type="EMBL" id="GDID01002051">
    <property type="protein sequence ID" value="JAP94555.1"/>
    <property type="molecule type" value="Transcribed_RNA"/>
</dbReference>
<dbReference type="Pfam" id="PF24529">
    <property type="entry name" value="CFAP47"/>
    <property type="match status" value="1"/>
</dbReference>
<sequence>YNMSVHLQATAINRSICFSQPQINLPNTYIGVPSRALFWIYNIGYKNTTKLQVFFPPELSKIILQLKFPWGNQINHMIKCLPVIVSFYAEQQMSFLTQMQILDEDGVPYPISISGNCFDNSFNLIEYTKKNQLNGLELKHQTEESFPNISYLKTIVQDESQIAKFSHFGFNKANIQALLSISAQPIVEMSDYTHSLKVDSVYASIQEKFQQDFEFKYVLQQIPSTSPADKKKNQSKIEVSSQISEKALLKLMKGPFVSVDDQQTAQFKYLWQIQFKLVSNSESPLSPYFFTTEDVVKFDDLDMQRFSLMIQCINQLLGLRTNAQTFYQYVTAVQAKSCQFFQWALSLFKSQFCYQGKDIYGITQNDDQRVNYLKQGYESFLNCLKIKGAMLNNINPMLLLSKKDYMQVCKDQIVKQSQICFSKEDTQQQLFSQQTLALLTELNGVVHEKYHKSAWFHVLVELSRLYLVNFAANSDYLDKTIKNYQNFAENEGVEFQLQKRIGVNFARNEVNLVQQMLPKAKSENPDTNLMNCYNFFFNYQFLPVAQKIGVIKLEKVDQLISGIHLASFIVSYSQNQILQKNLEDLVQLVQKVYEQKQLKGRDLPFNQILLTFKDQDINDKISTQIEAFKLQIWKEICQFTYNQFQLQVDYQMFYKPNPSKEDIHQLSFNVKILSAYIYQLLPSYLPTKTLKVDVSLGEAYSQKLDIVGHAKCTMRYVGSVSYPLQNQSCDVTLSQNLIVIEPKLSSSIDVQIKPNFIKPCYAVIQLKPSYDSIQPGFIPQANYISIYINVIDKSTKKEIKVEAECGQTNKFIVQVDNITTLEAKYKVQISEQFYPVDVNKISKQMKPGKSLVSFKSEKTLQISPKSTKDLQVSFTPTHPGLYSAVITVNDERVGSKSFEIRGFGLLPQPIKQLKYVCQNTESTQIIINNEELGCDPIQYNGSKFGLIPVGHQYAMGIKLIDGRFSVMFVPKSRMANEQLSYKLVLMLEDQTKVFDLTLAVLKRVEEQHLQFECRARESVEKEILVNNLDLQDMECVMQLNCQQQNLFSFNNNQQIEQKLLLKPGINKFPIKFSPAWIAQEKAKLLIKQQLTNIVLSDFILEGISTEPLKTGRIQFETEIMAEITKSVQFRADFDMQNCTVRFDDEEKFQLPEKMFSFKKFIEQEVKFTFQSSSSGQFETKMYIDLQNGQYYFYEVCVDVKPRPCSGLQKAVCAVGDLSQLILKLTNPVKQYVTFNVQTESLPNSFLQYQKTLTVGPNETSNFTLTYQPLATGKYSGKIKFNSAQIGEFWYQLELTADEVKTETFELKTAIGSQAVHQFEIQNQFDAGLTFSIELTNLDAYQVQKKSFQIKPQEAVTSEISYRPTKIGQELCTVNIFGRDLQGVICQQQRFKLIGTGTLQVETPVIKVFSQLNQGNTQQIQFKNPFLARAKINFSHDNAPEFVFQYKNDYIMEPGQIINIKYCFIPKRLQIIQTTLNIIVNPNYEIEEAETFPFQYMFEGVGEYTHKQPLCHLECQCRSELQKTINLPEEVVIDSQDDIQFEVECNIPAVNQFEDTATAVRKSLQIKWADQPSQQHNVLTGLKKPLQILSKNKNQILINFKPLKSFACDFMLILNQKQGGRYKLPISLFASAPPPEASIQVELPNGSTPGEYSFGFNNILSNYTEFRAFFTTSSSDRLSVQPASGILEPSSVSGIAIAQKQTWLKIICAVGQNIARGQLVVETKDIMFIWDVVSGYKKYVPPIGRKRKRE</sequence>
<dbReference type="PANTHER" id="PTHR45912:SF3">
    <property type="entry name" value="CILIA- AND FLAGELLA-ASSOCIATED PROTEIN 47"/>
    <property type="match status" value="1"/>
</dbReference>
<dbReference type="InterPro" id="IPR058952">
    <property type="entry name" value="Ig_CFAP47"/>
</dbReference>
<protein>
    <submittedName>
        <fullName evidence="3">Uncharacterized protein</fullName>
    </submittedName>
</protein>
<dbReference type="PANTHER" id="PTHR45912">
    <property type="entry name" value="CILIA- AND FLAGELLA-ASSOCIATED PROTEIN 47"/>
    <property type="match status" value="1"/>
</dbReference>
<proteinExistence type="predicted"/>
<name>A0A146KFZ1_9EUKA</name>
<dbReference type="GO" id="GO:0060271">
    <property type="term" value="P:cilium assembly"/>
    <property type="evidence" value="ECO:0007669"/>
    <property type="project" value="TreeGrafter"/>
</dbReference>
<dbReference type="Pfam" id="PF26579">
    <property type="entry name" value="Ig_CFAP47"/>
    <property type="match status" value="1"/>
</dbReference>
<evidence type="ECO:0000313" key="3">
    <source>
        <dbReference type="EMBL" id="JAP94555.1"/>
    </source>
</evidence>
<feature type="non-terminal residue" evidence="3">
    <location>
        <position position="1749"/>
    </location>
</feature>
<gene>
    <name evidence="3" type="ORF">TPC1_12756</name>
</gene>
<accession>A0A146KFZ1</accession>
<feature type="domain" description="CFAP47-like immunoglobulin-like" evidence="2">
    <location>
        <begin position="1502"/>
        <end position="1629"/>
    </location>
</feature>
<dbReference type="Gene3D" id="2.60.40.10">
    <property type="entry name" value="Immunoglobulins"/>
    <property type="match status" value="3"/>
</dbReference>
<dbReference type="InterPro" id="IPR013783">
    <property type="entry name" value="Ig-like_fold"/>
</dbReference>
<organism evidence="3">
    <name type="scientific">Trepomonas sp. PC1</name>
    <dbReference type="NCBI Taxonomy" id="1076344"/>
    <lineage>
        <taxon>Eukaryota</taxon>
        <taxon>Metamonada</taxon>
        <taxon>Diplomonadida</taxon>
        <taxon>Hexamitidae</taxon>
        <taxon>Hexamitinae</taxon>
        <taxon>Trepomonas</taxon>
    </lineage>
</organism>
<feature type="non-terminal residue" evidence="3">
    <location>
        <position position="1"/>
    </location>
</feature>
<reference evidence="3" key="1">
    <citation type="submission" date="2015-07" db="EMBL/GenBank/DDBJ databases">
        <title>Adaptation to a free-living lifestyle via gene acquisitions in the diplomonad Trepomonas sp. PC1.</title>
        <authorList>
            <person name="Xu F."/>
            <person name="Jerlstrom-Hultqvist J."/>
            <person name="Kolisko M."/>
            <person name="Simpson A.G.B."/>
            <person name="Roger A.J."/>
            <person name="Svard S.G."/>
            <person name="Andersson J.O."/>
        </authorList>
    </citation>
    <scope>NUCLEOTIDE SEQUENCE</scope>
    <source>
        <strain evidence="3">PC1</strain>
    </source>
</reference>
<feature type="domain" description="Cilia- and flagella-associated protein 47" evidence="1">
    <location>
        <begin position="363"/>
        <end position="469"/>
    </location>
</feature>
<evidence type="ECO:0000259" key="2">
    <source>
        <dbReference type="Pfam" id="PF26579"/>
    </source>
</evidence>